<evidence type="ECO:0000256" key="8">
    <source>
        <dbReference type="ARBA" id="ARBA00048679"/>
    </source>
</evidence>
<comment type="catalytic activity">
    <reaction evidence="7">
        <text>L-threonyl-[protein] + ATP = O-phospho-L-threonyl-[protein] + ADP + H(+)</text>
        <dbReference type="Rhea" id="RHEA:46608"/>
        <dbReference type="Rhea" id="RHEA-COMP:11060"/>
        <dbReference type="Rhea" id="RHEA-COMP:11605"/>
        <dbReference type="ChEBI" id="CHEBI:15378"/>
        <dbReference type="ChEBI" id="CHEBI:30013"/>
        <dbReference type="ChEBI" id="CHEBI:30616"/>
        <dbReference type="ChEBI" id="CHEBI:61977"/>
        <dbReference type="ChEBI" id="CHEBI:456216"/>
        <dbReference type="EC" id="2.7.11.1"/>
    </reaction>
</comment>
<keyword evidence="5 10" id="KW-0418">Kinase</keyword>
<evidence type="ECO:0000259" key="9">
    <source>
        <dbReference type="PROSITE" id="PS50011"/>
    </source>
</evidence>
<dbReference type="EMBL" id="JANQDF010000047">
    <property type="protein sequence ID" value="MDH6105265.1"/>
    <property type="molecule type" value="Genomic_DNA"/>
</dbReference>
<keyword evidence="2 10" id="KW-0723">Serine/threonine-protein kinase</keyword>
<sequence length="575" mass="64266">MNDHMIGKVLQARYQVIQSLGAGVFGETYIAIDRDHPGNSKYTIKQINGEQFSPSYLDSLKFCFLNETGTLQRLGTHGQIPQFVAYFEENGHFYLVQEFVEGHSLSQELPIKHSCGGLWTETEVIELLEDTLGILDFVHSQGVIHCHIKPENLIRRTLDGKLALIDFGLIESVDLGAYGELPIYNLPVNALGYISPEQFIGQTLPNSDIYALGMIAIQALTGLEPLQLKLNVGTGEIIWRTEDISVSDQLAAILSKMICYDCQDRFQSAAEVLYTLNQVFNAPKIPHQLHQIIRAKNQDPQPKPNFATSSPVCSGIKVGLAANSLLVGLAACSLMNNSPAYSHKGRLDIAIKEYQTGNFRGALALAESIPAYSNVYPEVQANIEEWQGKWRLAAEQYEIAQQALNEERWSDVLSVPAKLPDILYWQSKVEKLVEQAQANIATQTHDLLSKAYAKAVDREFSAAIEYLRQIPPDSTASALVQEKIAEYDQKRQIRAAYFLHRANIKASVGDFSGAIQFLRKIHKSSSVYPQARAKLNEYTQQQQLYDRGVNIALNSLTAKNDNFHPEKELQEVSIR</sequence>
<dbReference type="CDD" id="cd14014">
    <property type="entry name" value="STKc_PknB_like"/>
    <property type="match status" value="1"/>
</dbReference>
<dbReference type="InterPro" id="IPR000719">
    <property type="entry name" value="Prot_kinase_dom"/>
</dbReference>
<dbReference type="InterPro" id="IPR011009">
    <property type="entry name" value="Kinase-like_dom_sf"/>
</dbReference>
<keyword evidence="11" id="KW-1185">Reference proteome</keyword>
<dbReference type="SUPFAM" id="SSF56112">
    <property type="entry name" value="Protein kinase-like (PK-like)"/>
    <property type="match status" value="1"/>
</dbReference>
<dbReference type="Gene3D" id="1.10.510.10">
    <property type="entry name" value="Transferase(Phosphotransferase) domain 1"/>
    <property type="match status" value="1"/>
</dbReference>
<accession>A0ABT6KBS7</accession>
<comment type="catalytic activity">
    <reaction evidence="8">
        <text>L-seryl-[protein] + ATP = O-phospho-L-seryl-[protein] + ADP + H(+)</text>
        <dbReference type="Rhea" id="RHEA:17989"/>
        <dbReference type="Rhea" id="RHEA-COMP:9863"/>
        <dbReference type="Rhea" id="RHEA-COMP:11604"/>
        <dbReference type="ChEBI" id="CHEBI:15378"/>
        <dbReference type="ChEBI" id="CHEBI:29999"/>
        <dbReference type="ChEBI" id="CHEBI:30616"/>
        <dbReference type="ChEBI" id="CHEBI:83421"/>
        <dbReference type="ChEBI" id="CHEBI:456216"/>
        <dbReference type="EC" id="2.7.11.1"/>
    </reaction>
</comment>
<dbReference type="PANTHER" id="PTHR24363">
    <property type="entry name" value="SERINE/THREONINE PROTEIN KINASE"/>
    <property type="match status" value="1"/>
</dbReference>
<dbReference type="GO" id="GO:0004674">
    <property type="term" value="F:protein serine/threonine kinase activity"/>
    <property type="evidence" value="ECO:0007669"/>
    <property type="project" value="UniProtKB-KW"/>
</dbReference>
<keyword evidence="3" id="KW-0808">Transferase</keyword>
<keyword evidence="6" id="KW-0067">ATP-binding</keyword>
<gene>
    <name evidence="10" type="ORF">NWP22_05170</name>
</gene>
<name>A0ABT6KBS7_9CYAN</name>
<proteinExistence type="predicted"/>
<organism evidence="10 11">
    <name type="scientific">Anabaenopsis tanganyikae CS-531</name>
    <dbReference type="NCBI Taxonomy" id="2785304"/>
    <lineage>
        <taxon>Bacteria</taxon>
        <taxon>Bacillati</taxon>
        <taxon>Cyanobacteriota</taxon>
        <taxon>Cyanophyceae</taxon>
        <taxon>Nostocales</taxon>
        <taxon>Nodulariaceae</taxon>
        <taxon>Anabaenopsis</taxon>
        <taxon>Anabaenopsis tanganyikae</taxon>
    </lineage>
</organism>
<evidence type="ECO:0000256" key="1">
    <source>
        <dbReference type="ARBA" id="ARBA00012513"/>
    </source>
</evidence>
<protein>
    <recommendedName>
        <fullName evidence="1">non-specific serine/threonine protein kinase</fullName>
        <ecNumber evidence="1">2.7.11.1</ecNumber>
    </recommendedName>
</protein>
<dbReference type="PROSITE" id="PS50011">
    <property type="entry name" value="PROTEIN_KINASE_DOM"/>
    <property type="match status" value="1"/>
</dbReference>
<evidence type="ECO:0000256" key="3">
    <source>
        <dbReference type="ARBA" id="ARBA00022679"/>
    </source>
</evidence>
<keyword evidence="4" id="KW-0547">Nucleotide-binding</keyword>
<evidence type="ECO:0000256" key="4">
    <source>
        <dbReference type="ARBA" id="ARBA00022741"/>
    </source>
</evidence>
<dbReference type="EC" id="2.7.11.1" evidence="1"/>
<reference evidence="10 11" key="1">
    <citation type="journal article" date="2023" name="J. Phycol.">
        <title>Chrysosporum ovalisporum is synonymous with the true-branching cyanobacterium Umezakia natans (Nostocales/Aphanizomenonaceae).</title>
        <authorList>
            <person name="McGregor G.B."/>
            <person name="Sendall B.C."/>
            <person name="Niiyama Y."/>
            <person name="Tuji A."/>
            <person name="Willis A."/>
        </authorList>
    </citation>
    <scope>NUCLEOTIDE SEQUENCE [LARGE SCALE GENOMIC DNA]</scope>
    <source>
        <strain evidence="10 11">CS-531</strain>
    </source>
</reference>
<dbReference type="PANTHER" id="PTHR24363:SF0">
    <property type="entry name" value="SERINE_THREONINE KINASE LIKE DOMAIN CONTAINING 1"/>
    <property type="match status" value="1"/>
</dbReference>
<dbReference type="RefSeq" id="WP_271734081.1">
    <property type="nucleotide sequence ID" value="NZ_JANQDF010000047.1"/>
</dbReference>
<evidence type="ECO:0000256" key="6">
    <source>
        <dbReference type="ARBA" id="ARBA00022840"/>
    </source>
</evidence>
<dbReference type="Proteomes" id="UP001159386">
    <property type="component" value="Unassembled WGS sequence"/>
</dbReference>
<dbReference type="Pfam" id="PF00069">
    <property type="entry name" value="Pkinase"/>
    <property type="match status" value="1"/>
</dbReference>
<evidence type="ECO:0000256" key="7">
    <source>
        <dbReference type="ARBA" id="ARBA00047899"/>
    </source>
</evidence>
<evidence type="ECO:0000256" key="5">
    <source>
        <dbReference type="ARBA" id="ARBA00022777"/>
    </source>
</evidence>
<comment type="caution">
    <text evidence="10">The sequence shown here is derived from an EMBL/GenBank/DDBJ whole genome shotgun (WGS) entry which is preliminary data.</text>
</comment>
<evidence type="ECO:0000313" key="10">
    <source>
        <dbReference type="EMBL" id="MDH6105265.1"/>
    </source>
</evidence>
<dbReference type="Gene3D" id="3.30.200.20">
    <property type="entry name" value="Phosphorylase Kinase, domain 1"/>
    <property type="match status" value="1"/>
</dbReference>
<feature type="domain" description="Protein kinase" evidence="9">
    <location>
        <begin position="14"/>
        <end position="280"/>
    </location>
</feature>
<evidence type="ECO:0000313" key="11">
    <source>
        <dbReference type="Proteomes" id="UP001159386"/>
    </source>
</evidence>
<evidence type="ECO:0000256" key="2">
    <source>
        <dbReference type="ARBA" id="ARBA00022527"/>
    </source>
</evidence>